<evidence type="ECO:0000313" key="6">
    <source>
        <dbReference type="Proteomes" id="UP000245243"/>
    </source>
</evidence>
<reference evidence="6" key="1">
    <citation type="submission" date="2018-03" db="EMBL/GenBank/DDBJ databases">
        <authorList>
            <person name="Batty M. E."/>
            <person name="Batty M E."/>
        </authorList>
    </citation>
    <scope>NUCLEOTIDE SEQUENCE [LARGE SCALE GENOMIC DNA]</scope>
</reference>
<evidence type="ECO:0000256" key="3">
    <source>
        <dbReference type="PROSITE-ProRule" id="PRU00339"/>
    </source>
</evidence>
<proteinExistence type="predicted"/>
<evidence type="ECO:0000313" key="5">
    <source>
        <dbReference type="EMBL" id="SPR15245.1"/>
    </source>
</evidence>
<dbReference type="EMBL" id="LS398548">
    <property type="protein sequence ID" value="SPR15245.1"/>
    <property type="molecule type" value="Genomic_DNA"/>
</dbReference>
<gene>
    <name evidence="5" type="ORF">KARP_01130</name>
</gene>
<keyword evidence="4" id="KW-0732">Signal</keyword>
<dbReference type="InterPro" id="IPR011990">
    <property type="entry name" value="TPR-like_helical_dom_sf"/>
</dbReference>
<name>A0A2U3RPS7_ORITS</name>
<accession>A0A2U3RPS7</accession>
<dbReference type="SMART" id="SM00028">
    <property type="entry name" value="TPR"/>
    <property type="match status" value="2"/>
</dbReference>
<evidence type="ECO:0000256" key="2">
    <source>
        <dbReference type="ARBA" id="ARBA00022803"/>
    </source>
</evidence>
<dbReference type="PANTHER" id="PTHR44943">
    <property type="entry name" value="CELLULOSE SYNTHASE OPERON PROTEIN C"/>
    <property type="match status" value="1"/>
</dbReference>
<dbReference type="AlphaFoldDB" id="A0A2U3RPS7"/>
<evidence type="ECO:0000256" key="4">
    <source>
        <dbReference type="SAM" id="SignalP"/>
    </source>
</evidence>
<dbReference type="PANTHER" id="PTHR44943:SF8">
    <property type="entry name" value="TPR REPEAT-CONTAINING PROTEIN MJ0263"/>
    <property type="match status" value="1"/>
</dbReference>
<dbReference type="PROSITE" id="PS50293">
    <property type="entry name" value="TPR_REGION"/>
    <property type="match status" value="1"/>
</dbReference>
<feature type="repeat" description="TPR" evidence="3">
    <location>
        <begin position="76"/>
        <end position="109"/>
    </location>
</feature>
<dbReference type="Pfam" id="PF13431">
    <property type="entry name" value="TPR_17"/>
    <property type="match status" value="1"/>
</dbReference>
<dbReference type="RefSeq" id="WP_231967649.1">
    <property type="nucleotide sequence ID" value="NZ_LS398548.1"/>
</dbReference>
<dbReference type="InterPro" id="IPR019734">
    <property type="entry name" value="TPR_rpt"/>
</dbReference>
<keyword evidence="2 3" id="KW-0802">TPR repeat</keyword>
<organism evidence="5 6">
    <name type="scientific">Orientia tsutsugamushi</name>
    <name type="common">Rickettsia tsutsugamushi</name>
    <dbReference type="NCBI Taxonomy" id="784"/>
    <lineage>
        <taxon>Bacteria</taxon>
        <taxon>Pseudomonadati</taxon>
        <taxon>Pseudomonadota</taxon>
        <taxon>Alphaproteobacteria</taxon>
        <taxon>Rickettsiales</taxon>
        <taxon>Rickettsiaceae</taxon>
        <taxon>Rickettsieae</taxon>
        <taxon>Orientia</taxon>
    </lineage>
</organism>
<dbReference type="InterPro" id="IPR051685">
    <property type="entry name" value="Ycf3/AcsC/BcsC/TPR_MFPF"/>
</dbReference>
<dbReference type="Gene3D" id="1.25.40.10">
    <property type="entry name" value="Tetratricopeptide repeat domain"/>
    <property type="match status" value="1"/>
</dbReference>
<dbReference type="PROSITE" id="PS50005">
    <property type="entry name" value="TPR"/>
    <property type="match status" value="2"/>
</dbReference>
<feature type="repeat" description="TPR" evidence="3">
    <location>
        <begin position="42"/>
        <end position="75"/>
    </location>
</feature>
<feature type="signal peptide" evidence="4">
    <location>
        <begin position="1"/>
        <end position="21"/>
    </location>
</feature>
<keyword evidence="1" id="KW-0677">Repeat</keyword>
<evidence type="ECO:0000256" key="1">
    <source>
        <dbReference type="ARBA" id="ARBA00022737"/>
    </source>
</evidence>
<dbReference type="Proteomes" id="UP000245243">
    <property type="component" value="Chromosome I"/>
</dbReference>
<feature type="chain" id="PRO_5015693705" evidence="4">
    <location>
        <begin position="22"/>
        <end position="127"/>
    </location>
</feature>
<dbReference type="SUPFAM" id="SSF48452">
    <property type="entry name" value="TPR-like"/>
    <property type="match status" value="1"/>
</dbReference>
<protein>
    <submittedName>
        <fullName evidence="5">TPR repeat-containing protein 03</fullName>
    </submittedName>
</protein>
<sequence length="127" mass="14632" precursor="true">MKFVKYITAVLLLTLLNTTIASKLNNNQPVQQKLIRNKAILAEKHFNVGISFLELNKYQEAMKNFDLAIKYKPNYSKAYVNKGVCLCESGQYQKAIENFDLAIKYKLNYANAYYNRPLSKLVNVSKL</sequence>